<keyword evidence="3" id="KW-1185">Reference proteome</keyword>
<comment type="caution">
    <text evidence="2">The sequence shown here is derived from an EMBL/GenBank/DDBJ whole genome shotgun (WGS) entry which is preliminary data.</text>
</comment>
<gene>
    <name evidence="2" type="ORF">E0486_01980</name>
</gene>
<dbReference type="AlphaFoldDB" id="A0A4R4E5W0"/>
<dbReference type="EMBL" id="SKFH01000002">
    <property type="protein sequence ID" value="TCZ74417.1"/>
    <property type="molecule type" value="Genomic_DNA"/>
</dbReference>
<organism evidence="2 3">
    <name type="scientific">Flaviaesturariibacter aridisoli</name>
    <dbReference type="NCBI Taxonomy" id="2545761"/>
    <lineage>
        <taxon>Bacteria</taxon>
        <taxon>Pseudomonadati</taxon>
        <taxon>Bacteroidota</taxon>
        <taxon>Chitinophagia</taxon>
        <taxon>Chitinophagales</taxon>
        <taxon>Chitinophagaceae</taxon>
        <taxon>Flaviaestuariibacter</taxon>
    </lineage>
</organism>
<protein>
    <submittedName>
        <fullName evidence="2">Glycosyltransferase</fullName>
    </submittedName>
</protein>
<dbReference type="Proteomes" id="UP000295164">
    <property type="component" value="Unassembled WGS sequence"/>
</dbReference>
<evidence type="ECO:0000313" key="2">
    <source>
        <dbReference type="EMBL" id="TCZ74417.1"/>
    </source>
</evidence>
<dbReference type="Pfam" id="PF00534">
    <property type="entry name" value="Glycos_transf_1"/>
    <property type="match status" value="1"/>
</dbReference>
<evidence type="ECO:0000259" key="1">
    <source>
        <dbReference type="Pfam" id="PF00534"/>
    </source>
</evidence>
<dbReference type="OrthoDB" id="9811239at2"/>
<accession>A0A4R4E5W0</accession>
<sequence>MYTLLVWKRRLESVLMWPLVSLGRLTALCAPWKTSYRIVFFFPFYHTGGAEKVHAQIAAAAGGSDCLIVFTRCSVDKRFRDAFVASGCQILDLNRYTGSKWLYPVNFFMRGFIAAQINRMRPKPVIFNGHSNFAYKLSSWLRSDIRQIDLVHSLNSFSRIRIPYLSFYEKSVQISEVKLEAHRVLYRKLAIPQSLIDRLFYIPNAVPFPDRNVANKPSEPFTVLFNGRFSPEKRFPLFVRVATEVKALGWPVRFCAIGVSAEEAGAQAAAVVACMGSLNDPKQIHDLFFQSSALLLTSSTEGFPLVVIEAMANGCAILSTPVGDLPLHVQPGINGFIFSDTHNEGRIVTEAIAAIAHLLKDADLRARMALANRSYAETHFSIEVFNSTYRHLLQTPNETYA</sequence>
<dbReference type="SUPFAM" id="SSF53756">
    <property type="entry name" value="UDP-Glycosyltransferase/glycogen phosphorylase"/>
    <property type="match status" value="1"/>
</dbReference>
<proteinExistence type="predicted"/>
<dbReference type="GO" id="GO:0016757">
    <property type="term" value="F:glycosyltransferase activity"/>
    <property type="evidence" value="ECO:0007669"/>
    <property type="project" value="InterPro"/>
</dbReference>
<dbReference type="PANTHER" id="PTHR12526">
    <property type="entry name" value="GLYCOSYLTRANSFERASE"/>
    <property type="match status" value="1"/>
</dbReference>
<dbReference type="CDD" id="cd03801">
    <property type="entry name" value="GT4_PimA-like"/>
    <property type="match status" value="1"/>
</dbReference>
<dbReference type="Gene3D" id="3.40.50.2000">
    <property type="entry name" value="Glycogen Phosphorylase B"/>
    <property type="match status" value="2"/>
</dbReference>
<name>A0A4R4E5W0_9BACT</name>
<keyword evidence="2" id="KW-0808">Transferase</keyword>
<feature type="domain" description="Glycosyl transferase family 1" evidence="1">
    <location>
        <begin position="210"/>
        <end position="372"/>
    </location>
</feature>
<dbReference type="InterPro" id="IPR001296">
    <property type="entry name" value="Glyco_trans_1"/>
</dbReference>
<evidence type="ECO:0000313" key="3">
    <source>
        <dbReference type="Proteomes" id="UP000295164"/>
    </source>
</evidence>
<dbReference type="RefSeq" id="WP_131850463.1">
    <property type="nucleotide sequence ID" value="NZ_SKFH01000002.1"/>
</dbReference>
<reference evidence="2 3" key="1">
    <citation type="submission" date="2019-03" db="EMBL/GenBank/DDBJ databases">
        <authorList>
            <person name="Kim M.K.M."/>
        </authorList>
    </citation>
    <scope>NUCLEOTIDE SEQUENCE [LARGE SCALE GENOMIC DNA]</scope>
    <source>
        <strain evidence="2 3">17J68-15</strain>
    </source>
</reference>